<dbReference type="EMBL" id="CP034413">
    <property type="protein sequence ID" value="QCI58867.1"/>
    <property type="molecule type" value="Genomic_DNA"/>
</dbReference>
<dbReference type="RefSeq" id="WP_158629709.1">
    <property type="nucleotide sequence ID" value="NZ_JANGBC010000018.1"/>
</dbReference>
<protein>
    <submittedName>
        <fullName evidence="1">Uncharacterized protein</fullName>
    </submittedName>
</protein>
<sequence length="116" mass="13199">MRIIPAHEKYRRMIRPVSCHGAAIYATYRSFSAARLSDILPGSYLFRAISRFIAVLAGRSSALHASFIIIKENLANVKPIFSVFYENMKIFLEGWIFFQFFRNFGGKPSVSALPDC</sequence>
<proteinExistence type="predicted"/>
<reference evidence="1" key="2">
    <citation type="submission" date="2021-01" db="EMBL/GenBank/DDBJ databases">
        <authorList>
            <person name="Le Roy T."/>
            <person name="Van der Smissen P."/>
            <person name="Delzenne N."/>
            <person name="Muccioli G."/>
            <person name="Collet J.F."/>
            <person name="Cani P.D."/>
        </authorList>
    </citation>
    <scope>NUCLEOTIDE SEQUENCE</scope>
    <source>
        <strain evidence="1">J115</strain>
    </source>
</reference>
<evidence type="ECO:0000313" key="1">
    <source>
        <dbReference type="EMBL" id="QCI58867.1"/>
    </source>
</evidence>
<dbReference type="AlphaFoldDB" id="A0A4D7AWU9"/>
<gene>
    <name evidence="1" type="ORF">EIO64_06210</name>
</gene>
<reference evidence="1" key="1">
    <citation type="journal article" date="2020" name="Int. J. Syst. Evol. Microbiol.">
        <title>Dysosmobacter welbionis gen. nov., sp. nov., isolated from human faeces and emended description of the genus Oscillibacter.</title>
        <authorList>
            <person name="Le Roy T."/>
            <person name="Van der Smissen P."/>
            <person name="Paquot A."/>
            <person name="Delzenne N."/>
            <person name="Muccioli G.G."/>
            <person name="Collet J.F."/>
            <person name="Cani P.D."/>
        </authorList>
    </citation>
    <scope>NUCLEOTIDE SEQUENCE</scope>
    <source>
        <strain evidence="1">J115</strain>
    </source>
</reference>
<name>A0A4D7AWU9_9FIRM</name>
<organism evidence="1">
    <name type="scientific">Dysosmobacter welbionis</name>
    <dbReference type="NCBI Taxonomy" id="2093857"/>
    <lineage>
        <taxon>Bacteria</taxon>
        <taxon>Bacillati</taxon>
        <taxon>Bacillota</taxon>
        <taxon>Clostridia</taxon>
        <taxon>Eubacteriales</taxon>
        <taxon>Oscillospiraceae</taxon>
        <taxon>Dysosmobacter</taxon>
    </lineage>
</organism>
<accession>A0A4D7AWU9</accession>